<comment type="caution">
    <text evidence="1">The sequence shown here is derived from an EMBL/GenBank/DDBJ whole genome shotgun (WGS) entry which is preliminary data.</text>
</comment>
<evidence type="ECO:0000313" key="1">
    <source>
        <dbReference type="EMBL" id="KAA8630223.1"/>
    </source>
</evidence>
<sequence length="476" mass="54030">MMQAQQSPFQQGWAPLECLPSEVLEKLAEFVGDIAIITASEEADHFSENIIDSPASNTWGPSYHDMQSLALVSSSFKYPAQRALFQVAVLKTTSGLMRFVQSLLMYPDNRRHVRYLVAVITDYDRALSIRSRPPQPLVLREFYRKVYRLLSTPQANVLPENGFLRRTLQRAIDILLATPRTLFAATVIQIIRVSGINFHAIEDQVLTTAVQLCTRIKGVRFCFGEPMRHSLPPRPITTNMNPILPIPPAANPSYSSLLRNHPLRFTSLTLDFGSLYSLINLRSFERGYPTGLPPSIERLTLVGNRVDSELPYELFTIERLAGWLRTNHQLRELRLVDDFDKMVRYADNRLSHNVNPGPLPAHALNWNDILRSYRNTLELLEMGWDKPSALGMKAKFGESGQLDCLPEMNSLRYLKAPLVSLGGNFIVPLSNDENLIESVKTGFPASLRNVDLMVVNPPQTRAERDELSWRFVEFQL</sequence>
<name>A0A8S8ZJH0_SORMA</name>
<proteinExistence type="predicted"/>
<evidence type="ECO:0000313" key="2">
    <source>
        <dbReference type="Proteomes" id="UP000433876"/>
    </source>
</evidence>
<dbReference type="OMA" id="RFCFGEP"/>
<accession>A0A8S8ZJH0</accession>
<organism evidence="1 2">
    <name type="scientific">Sordaria macrospora</name>
    <dbReference type="NCBI Taxonomy" id="5147"/>
    <lineage>
        <taxon>Eukaryota</taxon>
        <taxon>Fungi</taxon>
        <taxon>Dikarya</taxon>
        <taxon>Ascomycota</taxon>
        <taxon>Pezizomycotina</taxon>
        <taxon>Sordariomycetes</taxon>
        <taxon>Sordariomycetidae</taxon>
        <taxon>Sordariales</taxon>
        <taxon>Sordariaceae</taxon>
        <taxon>Sordaria</taxon>
    </lineage>
</organism>
<dbReference type="EMBL" id="NMPR01000110">
    <property type="protein sequence ID" value="KAA8630223.1"/>
    <property type="molecule type" value="Genomic_DNA"/>
</dbReference>
<dbReference type="AlphaFoldDB" id="A0A8S8ZJH0"/>
<gene>
    <name evidence="1" type="ORF">SMACR_09618</name>
</gene>
<protein>
    <submittedName>
        <fullName evidence="1">Uncharacterized protein</fullName>
    </submittedName>
</protein>
<dbReference type="Proteomes" id="UP000433876">
    <property type="component" value="Unassembled WGS sequence"/>
</dbReference>
<dbReference type="VEuPathDB" id="FungiDB:SMAC_09618"/>
<reference evidence="1 2" key="1">
    <citation type="submission" date="2017-07" db="EMBL/GenBank/DDBJ databases">
        <title>Genome sequence of the Sordaria macrospora wild type strain R19027.</title>
        <authorList>
            <person name="Nowrousian M."/>
            <person name="Teichert I."/>
            <person name="Kueck U."/>
        </authorList>
    </citation>
    <scope>NUCLEOTIDE SEQUENCE [LARGE SCALE GENOMIC DNA]</scope>
    <source>
        <strain evidence="1 2">R19027</strain>
        <tissue evidence="1">Mycelium</tissue>
    </source>
</reference>